<reference evidence="1 2" key="1">
    <citation type="journal article" date="2023" name="Mol. Phylogenet. Evol.">
        <title>Genome-scale phylogeny and comparative genomics of the fungal order Sordariales.</title>
        <authorList>
            <person name="Hensen N."/>
            <person name="Bonometti L."/>
            <person name="Westerberg I."/>
            <person name="Brannstrom I.O."/>
            <person name="Guillou S."/>
            <person name="Cros-Aarteil S."/>
            <person name="Calhoun S."/>
            <person name="Haridas S."/>
            <person name="Kuo A."/>
            <person name="Mondo S."/>
            <person name="Pangilinan J."/>
            <person name="Riley R."/>
            <person name="LaButti K."/>
            <person name="Andreopoulos B."/>
            <person name="Lipzen A."/>
            <person name="Chen C."/>
            <person name="Yan M."/>
            <person name="Daum C."/>
            <person name="Ng V."/>
            <person name="Clum A."/>
            <person name="Steindorff A."/>
            <person name="Ohm R.A."/>
            <person name="Martin F."/>
            <person name="Silar P."/>
            <person name="Natvig D.O."/>
            <person name="Lalanne C."/>
            <person name="Gautier V."/>
            <person name="Ament-Velasquez S.L."/>
            <person name="Kruys A."/>
            <person name="Hutchinson M.I."/>
            <person name="Powell A.J."/>
            <person name="Barry K."/>
            <person name="Miller A.N."/>
            <person name="Grigoriev I.V."/>
            <person name="Debuchy R."/>
            <person name="Gladieux P."/>
            <person name="Hiltunen Thoren M."/>
            <person name="Johannesson H."/>
        </authorList>
    </citation>
    <scope>NUCLEOTIDE SEQUENCE [LARGE SCALE GENOMIC DNA]</scope>
    <source>
        <strain evidence="1 2">FGSC 10403</strain>
    </source>
</reference>
<dbReference type="GeneID" id="87875003"/>
<dbReference type="Proteomes" id="UP001285908">
    <property type="component" value="Unassembled WGS sequence"/>
</dbReference>
<accession>A0AAJ0MQN7</accession>
<proteinExistence type="predicted"/>
<sequence length="76" mass="8624">MWSGGEVPRSLACHSAILGAKELVKPTLTELNSLSKEFTTVDRRVSFFILQLAASEPYINFKLQPGLELWVRWCRS</sequence>
<dbReference type="RefSeq" id="XP_062692239.1">
    <property type="nucleotide sequence ID" value="XM_062837381.1"/>
</dbReference>
<name>A0AAJ0MQN7_9PEZI</name>
<keyword evidence="2" id="KW-1185">Reference proteome</keyword>
<comment type="caution">
    <text evidence="1">The sequence shown here is derived from an EMBL/GenBank/DDBJ whole genome shotgun (WGS) entry which is preliminary data.</text>
</comment>
<dbReference type="AlphaFoldDB" id="A0AAJ0MQN7"/>
<evidence type="ECO:0000313" key="1">
    <source>
        <dbReference type="EMBL" id="KAK3491056.1"/>
    </source>
</evidence>
<protein>
    <submittedName>
        <fullName evidence="1">Uncharacterized protein</fullName>
    </submittedName>
</protein>
<organism evidence="1 2">
    <name type="scientific">Neurospora hispaniola</name>
    <dbReference type="NCBI Taxonomy" id="588809"/>
    <lineage>
        <taxon>Eukaryota</taxon>
        <taxon>Fungi</taxon>
        <taxon>Dikarya</taxon>
        <taxon>Ascomycota</taxon>
        <taxon>Pezizomycotina</taxon>
        <taxon>Sordariomycetes</taxon>
        <taxon>Sordariomycetidae</taxon>
        <taxon>Sordariales</taxon>
        <taxon>Sordariaceae</taxon>
        <taxon>Neurospora</taxon>
    </lineage>
</organism>
<dbReference type="EMBL" id="JAULSX010000005">
    <property type="protein sequence ID" value="KAK3491056.1"/>
    <property type="molecule type" value="Genomic_DNA"/>
</dbReference>
<evidence type="ECO:0000313" key="2">
    <source>
        <dbReference type="Proteomes" id="UP001285908"/>
    </source>
</evidence>
<gene>
    <name evidence="1" type="ORF">B0T23DRAFT_383061</name>
</gene>